<dbReference type="AlphaFoldDB" id="A0A3A9AVZ1"/>
<proteinExistence type="predicted"/>
<keyword evidence="3" id="KW-1185">Reference proteome</keyword>
<comment type="caution">
    <text evidence="2">The sequence shown here is derived from an EMBL/GenBank/DDBJ whole genome shotgun (WGS) entry which is preliminary data.</text>
</comment>
<dbReference type="Proteomes" id="UP000280696">
    <property type="component" value="Unassembled WGS sequence"/>
</dbReference>
<evidence type="ECO:0000313" key="2">
    <source>
        <dbReference type="EMBL" id="RKI90505.1"/>
    </source>
</evidence>
<sequence>MIRLRILDILEEQNHTKYWLYKQMDLSYQNFNRIVNNETSSIRFDNLEKLSTILQCPIGDLFEIINTENLDEMG</sequence>
<dbReference type="InterPro" id="IPR010982">
    <property type="entry name" value="Lambda_DNA-bd_dom_sf"/>
</dbReference>
<protein>
    <submittedName>
        <fullName evidence="2">XRE family transcriptional regulator</fullName>
    </submittedName>
</protein>
<dbReference type="SUPFAM" id="SSF47413">
    <property type="entry name" value="lambda repressor-like DNA-binding domains"/>
    <property type="match status" value="1"/>
</dbReference>
<dbReference type="Pfam" id="PF13443">
    <property type="entry name" value="HTH_26"/>
    <property type="match status" value="1"/>
</dbReference>
<dbReference type="Gene3D" id="1.10.260.40">
    <property type="entry name" value="lambda repressor-like DNA-binding domains"/>
    <property type="match status" value="1"/>
</dbReference>
<dbReference type="OrthoDB" id="9804186at2"/>
<dbReference type="InterPro" id="IPR001387">
    <property type="entry name" value="Cro/C1-type_HTH"/>
</dbReference>
<reference evidence="2 3" key="1">
    <citation type="submission" date="2018-09" db="EMBL/GenBank/DDBJ databases">
        <title>Murine metabolic-syndrome-specific gut microbial biobank.</title>
        <authorList>
            <person name="Liu C."/>
        </authorList>
    </citation>
    <scope>NUCLEOTIDE SEQUENCE [LARGE SCALE GENOMIC DNA]</scope>
    <source>
        <strain evidence="2 3">0.1xD8-82</strain>
    </source>
</reference>
<name>A0A3A9AVZ1_9FIRM</name>
<organism evidence="2 3">
    <name type="scientific">Parablautia intestinalis</name>
    <dbReference type="NCBI Taxonomy" id="2320100"/>
    <lineage>
        <taxon>Bacteria</taxon>
        <taxon>Bacillati</taxon>
        <taxon>Bacillota</taxon>
        <taxon>Clostridia</taxon>
        <taxon>Lachnospirales</taxon>
        <taxon>Lachnospiraceae</taxon>
        <taxon>Parablautia</taxon>
    </lineage>
</organism>
<gene>
    <name evidence="2" type="ORF">D7V94_13865</name>
</gene>
<dbReference type="PROSITE" id="PS50943">
    <property type="entry name" value="HTH_CROC1"/>
    <property type="match status" value="1"/>
</dbReference>
<dbReference type="EMBL" id="RAYQ01000014">
    <property type="protein sequence ID" value="RKI90505.1"/>
    <property type="molecule type" value="Genomic_DNA"/>
</dbReference>
<dbReference type="GO" id="GO:0003677">
    <property type="term" value="F:DNA binding"/>
    <property type="evidence" value="ECO:0007669"/>
    <property type="project" value="InterPro"/>
</dbReference>
<dbReference type="RefSeq" id="WP_120470756.1">
    <property type="nucleotide sequence ID" value="NZ_RAYQ01000014.1"/>
</dbReference>
<feature type="domain" description="HTH cro/C1-type" evidence="1">
    <location>
        <begin position="22"/>
        <end position="61"/>
    </location>
</feature>
<evidence type="ECO:0000313" key="3">
    <source>
        <dbReference type="Proteomes" id="UP000280696"/>
    </source>
</evidence>
<accession>A0A3A9AVZ1</accession>
<evidence type="ECO:0000259" key="1">
    <source>
        <dbReference type="PROSITE" id="PS50943"/>
    </source>
</evidence>